<evidence type="ECO:0000256" key="1">
    <source>
        <dbReference type="SAM" id="MobiDB-lite"/>
    </source>
</evidence>
<evidence type="ECO:0000313" key="3">
    <source>
        <dbReference type="Proteomes" id="UP000193067"/>
    </source>
</evidence>
<dbReference type="Proteomes" id="UP000193067">
    <property type="component" value="Unassembled WGS sequence"/>
</dbReference>
<dbReference type="OrthoDB" id="642904at2759"/>
<keyword evidence="3" id="KW-1185">Reference proteome</keyword>
<dbReference type="AlphaFoldDB" id="A0A1Y2J3Y6"/>
<name>A0A1Y2J3Y6_TRAC3</name>
<evidence type="ECO:0000313" key="2">
    <source>
        <dbReference type="EMBL" id="OSD07603.1"/>
    </source>
</evidence>
<sequence>MDGRSQWTGSQTAPTTAMDGRREFLDVFDREITILYTHESKKTYTERRSGKRETTGADTAARVQAHTRRPSTVERSNGWSVIVGGGMTSPTCGLDYGRVCVRACLGGCVCDVYSIVRGEGMAWHGTVVNVYMNGGLNGRD</sequence>
<feature type="compositionally biased region" description="Basic and acidic residues" evidence="1">
    <location>
        <begin position="42"/>
        <end position="55"/>
    </location>
</feature>
<proteinExistence type="predicted"/>
<reference evidence="2 3" key="1">
    <citation type="journal article" date="2015" name="Biotechnol. Biofuels">
        <title>Enhanced degradation of softwood versus hardwood by the white-rot fungus Pycnoporus coccineus.</title>
        <authorList>
            <person name="Couturier M."/>
            <person name="Navarro D."/>
            <person name="Chevret D."/>
            <person name="Henrissat B."/>
            <person name="Piumi F."/>
            <person name="Ruiz-Duenas F.J."/>
            <person name="Martinez A.T."/>
            <person name="Grigoriev I.V."/>
            <person name="Riley R."/>
            <person name="Lipzen A."/>
            <person name="Berrin J.G."/>
            <person name="Master E.R."/>
            <person name="Rosso M.N."/>
        </authorList>
    </citation>
    <scope>NUCLEOTIDE SEQUENCE [LARGE SCALE GENOMIC DNA]</scope>
    <source>
        <strain evidence="2 3">BRFM310</strain>
    </source>
</reference>
<accession>A0A1Y2J3Y6</accession>
<gene>
    <name evidence="2" type="ORF">PYCCODRAFT_629606</name>
</gene>
<feature type="region of interest" description="Disordered" evidence="1">
    <location>
        <begin position="42"/>
        <end position="74"/>
    </location>
</feature>
<dbReference type="EMBL" id="KZ084088">
    <property type="protein sequence ID" value="OSD07603.1"/>
    <property type="molecule type" value="Genomic_DNA"/>
</dbReference>
<protein>
    <submittedName>
        <fullName evidence="2">Uncharacterized protein</fullName>
    </submittedName>
</protein>
<organism evidence="2 3">
    <name type="scientific">Trametes coccinea (strain BRFM310)</name>
    <name type="common">Pycnoporus coccineus</name>
    <dbReference type="NCBI Taxonomy" id="1353009"/>
    <lineage>
        <taxon>Eukaryota</taxon>
        <taxon>Fungi</taxon>
        <taxon>Dikarya</taxon>
        <taxon>Basidiomycota</taxon>
        <taxon>Agaricomycotina</taxon>
        <taxon>Agaricomycetes</taxon>
        <taxon>Polyporales</taxon>
        <taxon>Polyporaceae</taxon>
        <taxon>Trametes</taxon>
    </lineage>
</organism>